<protein>
    <submittedName>
        <fullName evidence="2">Uncharacterized protein</fullName>
    </submittedName>
</protein>
<dbReference type="RefSeq" id="WP_077335188.1">
    <property type="nucleotide sequence ID" value="NZ_FULE01000024.1"/>
</dbReference>
<evidence type="ECO:0000313" key="2">
    <source>
        <dbReference type="EMBL" id="SJN56208.1"/>
    </source>
</evidence>
<accession>A0A1R4LI64</accession>
<dbReference type="Proteomes" id="UP000188276">
    <property type="component" value="Unassembled WGS sequence"/>
</dbReference>
<name>A0A1R4LI64_VIBR1</name>
<dbReference type="AlphaFoldDB" id="A0A1R4LI64"/>
<dbReference type="OrthoDB" id="7064284at2"/>
<evidence type="ECO:0000313" key="3">
    <source>
        <dbReference type="Proteomes" id="UP000188276"/>
    </source>
</evidence>
<gene>
    <name evidence="2" type="ORF">VR7878_01654</name>
</gene>
<reference evidence="3" key="1">
    <citation type="submission" date="2017-02" db="EMBL/GenBank/DDBJ databases">
        <authorList>
            <person name="Rodrigo-Torres L."/>
            <person name="Arahal R.D."/>
            <person name="Lucena T."/>
        </authorList>
    </citation>
    <scope>NUCLEOTIDE SEQUENCE [LARGE SCALE GENOMIC DNA]</scope>
    <source>
        <strain evidence="3">CECT 7878</strain>
    </source>
</reference>
<dbReference type="EMBL" id="FULE01000024">
    <property type="protein sequence ID" value="SJN56208.1"/>
    <property type="molecule type" value="Genomic_DNA"/>
</dbReference>
<feature type="transmembrane region" description="Helical" evidence="1">
    <location>
        <begin position="6"/>
        <end position="25"/>
    </location>
</feature>
<keyword evidence="1" id="KW-0812">Transmembrane</keyword>
<proteinExistence type="predicted"/>
<keyword evidence="1" id="KW-0472">Membrane</keyword>
<sequence>MSKKSYVTISIVFVLILSIFIYALMMQFAEERQYNQNSLDYLILTPEEIIGIKELCQTEPQFRYSSADGPKPMMTQLECHLDTKTLLPYLSQKQYVGDSHHRTYRKGTSEIVLSDVRDGAVQSLMFLEYTP</sequence>
<dbReference type="STRING" id="1123498.VR7878_01654"/>
<evidence type="ECO:0000256" key="1">
    <source>
        <dbReference type="SAM" id="Phobius"/>
    </source>
</evidence>
<keyword evidence="3" id="KW-1185">Reference proteome</keyword>
<organism evidence="2 3">
    <name type="scientific">Vibrio ruber (strain DSM 16370 / JCM 11486 / BCRC 17186 / CECT 7878 / LMG 23124 / VR1)</name>
    <dbReference type="NCBI Taxonomy" id="1123498"/>
    <lineage>
        <taxon>Bacteria</taxon>
        <taxon>Pseudomonadati</taxon>
        <taxon>Pseudomonadota</taxon>
        <taxon>Gammaproteobacteria</taxon>
        <taxon>Vibrionales</taxon>
        <taxon>Vibrionaceae</taxon>
        <taxon>Vibrio</taxon>
    </lineage>
</organism>
<keyword evidence="1" id="KW-1133">Transmembrane helix</keyword>